<evidence type="ECO:0000259" key="1">
    <source>
        <dbReference type="Pfam" id="PF13612"/>
    </source>
</evidence>
<protein>
    <recommendedName>
        <fullName evidence="1">Transposase DDE domain-containing protein</fullName>
    </recommendedName>
</protein>
<organism evidence="2 3">
    <name type="scientific">Candidatus Cryptobacteroides faecavium</name>
    <dbReference type="NCBI Taxonomy" id="2840762"/>
    <lineage>
        <taxon>Bacteria</taxon>
        <taxon>Pseudomonadati</taxon>
        <taxon>Bacteroidota</taxon>
        <taxon>Bacteroidia</taxon>
        <taxon>Bacteroidales</taxon>
        <taxon>Candidatus Cryptobacteroides</taxon>
    </lineage>
</organism>
<evidence type="ECO:0000313" key="3">
    <source>
        <dbReference type="Proteomes" id="UP000823603"/>
    </source>
</evidence>
<accession>A0A9D9IEB3</accession>
<dbReference type="EMBL" id="JADIMB010000073">
    <property type="protein sequence ID" value="MBO8471179.1"/>
    <property type="molecule type" value="Genomic_DNA"/>
</dbReference>
<proteinExistence type="predicted"/>
<dbReference type="Proteomes" id="UP000823603">
    <property type="component" value="Unassembled WGS sequence"/>
</dbReference>
<reference evidence="2" key="1">
    <citation type="submission" date="2020-10" db="EMBL/GenBank/DDBJ databases">
        <authorList>
            <person name="Gilroy R."/>
        </authorList>
    </citation>
    <scope>NUCLEOTIDE SEQUENCE</scope>
    <source>
        <strain evidence="2">B2-22910</strain>
    </source>
</reference>
<dbReference type="Pfam" id="PF13612">
    <property type="entry name" value="DDE_Tnp_1_3"/>
    <property type="match status" value="1"/>
</dbReference>
<dbReference type="AlphaFoldDB" id="A0A9D9IEB3"/>
<feature type="domain" description="Transposase DDE" evidence="1">
    <location>
        <begin position="1"/>
        <end position="25"/>
    </location>
</feature>
<gene>
    <name evidence="2" type="ORF">IAB82_05220</name>
</gene>
<feature type="non-terminal residue" evidence="2">
    <location>
        <position position="1"/>
    </location>
</feature>
<name>A0A9D9IEB3_9BACT</name>
<dbReference type="InterPro" id="IPR025668">
    <property type="entry name" value="Tnp_DDE_dom"/>
</dbReference>
<evidence type="ECO:0000313" key="2">
    <source>
        <dbReference type="EMBL" id="MBO8471179.1"/>
    </source>
</evidence>
<comment type="caution">
    <text evidence="2">The sequence shown here is derived from an EMBL/GenBank/DDBJ whole genome shotgun (WGS) entry which is preliminary data.</text>
</comment>
<sequence>RAIIESVNDELKNMAQIEHSRHRSVANFTVNLIAGLSAYCFFPPKNYDCFRQM</sequence>
<reference evidence="2" key="2">
    <citation type="journal article" date="2021" name="PeerJ">
        <title>Extensive microbial diversity within the chicken gut microbiome revealed by metagenomics and culture.</title>
        <authorList>
            <person name="Gilroy R."/>
            <person name="Ravi A."/>
            <person name="Getino M."/>
            <person name="Pursley I."/>
            <person name="Horton D.L."/>
            <person name="Alikhan N.F."/>
            <person name="Baker D."/>
            <person name="Gharbi K."/>
            <person name="Hall N."/>
            <person name="Watson M."/>
            <person name="Adriaenssens E.M."/>
            <person name="Foster-Nyarko E."/>
            <person name="Jarju S."/>
            <person name="Secka A."/>
            <person name="Antonio M."/>
            <person name="Oren A."/>
            <person name="Chaudhuri R.R."/>
            <person name="La Ragione R."/>
            <person name="Hildebrand F."/>
            <person name="Pallen M.J."/>
        </authorList>
    </citation>
    <scope>NUCLEOTIDE SEQUENCE</scope>
    <source>
        <strain evidence="2">B2-22910</strain>
    </source>
</reference>